<protein>
    <submittedName>
        <fullName evidence="8">Membrane protein</fullName>
    </submittedName>
</protein>
<dbReference type="InterPro" id="IPR010827">
    <property type="entry name" value="BamA/TamA_POTRA"/>
</dbReference>
<dbReference type="EMBL" id="AP019735">
    <property type="protein sequence ID" value="BBL03545.1"/>
    <property type="molecule type" value="Genomic_DNA"/>
</dbReference>
<evidence type="ECO:0000259" key="6">
    <source>
        <dbReference type="Pfam" id="PF01103"/>
    </source>
</evidence>
<feature type="domain" description="POTRA" evidence="7">
    <location>
        <begin position="159"/>
        <end position="218"/>
    </location>
</feature>
<dbReference type="AlphaFoldDB" id="A0A4Y1XQJ9"/>
<organism evidence="8 9">
    <name type="scientific">Alistipes communis</name>
    <dbReference type="NCBI Taxonomy" id="2585118"/>
    <lineage>
        <taxon>Bacteria</taxon>
        <taxon>Pseudomonadati</taxon>
        <taxon>Bacteroidota</taxon>
        <taxon>Bacteroidia</taxon>
        <taxon>Bacteroidales</taxon>
        <taxon>Rikenellaceae</taxon>
        <taxon>Alistipes</taxon>
    </lineage>
</organism>
<gene>
    <name evidence="8" type="ORF">A5CBH24_08580</name>
</gene>
<dbReference type="Proteomes" id="UP000318946">
    <property type="component" value="Chromosome"/>
</dbReference>
<dbReference type="GO" id="GO:0019867">
    <property type="term" value="C:outer membrane"/>
    <property type="evidence" value="ECO:0007669"/>
    <property type="project" value="InterPro"/>
</dbReference>
<accession>A0A4Y1WS43</accession>
<feature type="domain" description="POTRA" evidence="7">
    <location>
        <begin position="288"/>
        <end position="349"/>
    </location>
</feature>
<reference evidence="9" key="1">
    <citation type="submission" date="2019-06" db="EMBL/GenBank/DDBJ databases">
        <title>Alistipes onderdonkii subsp. vulgaris subsp. nov., Alistipes dispar sp. nov. and Alistipes communis sp. nov., isolated from human faeces, and creation of Alistipes onderdonkii subsp. onderdonkii subsp. nov.</title>
        <authorList>
            <person name="Sakamoto M."/>
            <person name="Ikeyama N."/>
            <person name="Ogata Y."/>
            <person name="Suda W."/>
            <person name="Iino T."/>
            <person name="Hattori M."/>
            <person name="Ohkuma M."/>
        </authorList>
    </citation>
    <scope>NUCLEOTIDE SEQUENCE [LARGE SCALE GENOMIC DNA]</scope>
    <source>
        <strain evidence="9">5CBH24</strain>
    </source>
</reference>
<accession>A0A4Y1XQJ9</accession>
<dbReference type="Pfam" id="PF07244">
    <property type="entry name" value="POTRA"/>
    <property type="match status" value="2"/>
</dbReference>
<evidence type="ECO:0000256" key="2">
    <source>
        <dbReference type="ARBA" id="ARBA00022692"/>
    </source>
</evidence>
<keyword evidence="2" id="KW-0812">Transmembrane</keyword>
<name>A0A4Y1XQJ9_9BACT</name>
<dbReference type="KEGG" id="acou:A5CBH24_08580"/>
<dbReference type="InterPro" id="IPR039910">
    <property type="entry name" value="D15-like"/>
</dbReference>
<evidence type="ECO:0000313" key="8">
    <source>
        <dbReference type="EMBL" id="BBL03545.1"/>
    </source>
</evidence>
<dbReference type="Pfam" id="PF01103">
    <property type="entry name" value="Omp85"/>
    <property type="match status" value="1"/>
</dbReference>
<evidence type="ECO:0000256" key="3">
    <source>
        <dbReference type="ARBA" id="ARBA00022729"/>
    </source>
</evidence>
<dbReference type="PANTHER" id="PTHR12815">
    <property type="entry name" value="SORTING AND ASSEMBLY MACHINERY SAMM50 PROTEIN FAMILY MEMBER"/>
    <property type="match status" value="1"/>
</dbReference>
<dbReference type="Gene3D" id="2.40.160.50">
    <property type="entry name" value="membrane protein fhac: a member of the omp85/tpsb transporter family"/>
    <property type="match status" value="1"/>
</dbReference>
<keyword evidence="4" id="KW-0472">Membrane</keyword>
<dbReference type="PANTHER" id="PTHR12815:SF47">
    <property type="entry name" value="TRANSLOCATION AND ASSEMBLY MODULE SUBUNIT TAMA"/>
    <property type="match status" value="1"/>
</dbReference>
<comment type="subcellular location">
    <subcellularLocation>
        <location evidence="1">Membrane</location>
    </subcellularLocation>
</comment>
<dbReference type="InterPro" id="IPR000184">
    <property type="entry name" value="Bac_surfAg_D15"/>
</dbReference>
<evidence type="ECO:0000259" key="7">
    <source>
        <dbReference type="Pfam" id="PF07244"/>
    </source>
</evidence>
<dbReference type="Gene3D" id="3.10.20.310">
    <property type="entry name" value="membrane protein fhac"/>
    <property type="match status" value="2"/>
</dbReference>
<keyword evidence="9" id="KW-1185">Reference proteome</keyword>
<proteinExistence type="predicted"/>
<dbReference type="GeneID" id="78341570"/>
<keyword evidence="5" id="KW-0998">Cell outer membrane</keyword>
<evidence type="ECO:0000256" key="4">
    <source>
        <dbReference type="ARBA" id="ARBA00023136"/>
    </source>
</evidence>
<feature type="domain" description="Bacterial surface antigen (D15)" evidence="6">
    <location>
        <begin position="470"/>
        <end position="789"/>
    </location>
</feature>
<sequence length="791" mass="91242">MRRLYPIAVAALCILCTACSVVRKLPEGSYLVQKVTIEDDRNVPKKERITASELDRYVWQSPNKRFLGTNFYVWVYNQSNPDKDNWWNRFKRKIGEKPVVYDPALTLKSAENLKAYMESHGFFSSRVRYHVDTTSRRKRAIITYRTEQGPPSRYGKINYEFNDKFIEKIILQDTASTLIRPGGIFNSATLDAERERITRYLRDRGYYNFSVNNISYRYPYDTVGSRVGDLTMVVKQYLTGYNDRGEPVMENNKVYRISEINMLPGYDPTVSFTDREVRYDTVAYRGLNVVYDGKHNVRPRVLRQAIPLYPNYLYNAEQINRTYNNIMSLGYFKSTRITFDELPAPDSTNLVSYIGNADDSLATQYTQEGYLRCNILGTPQLKQSYKIDLEGTTTSSFYGLKASVGYQNRNLFRGMESFDIAFSIGHEFMKSRDSGKRNAKEFGVTAGLAFPRFLLPFFSSRYRPSLVTPRTRLELSFNYQDRPYYRRTLTSMTWTYSWSNEKYSSFAVRPVDLNLVDMSYINQDFFEKLQNLYLRNSYTSQLVAGISGSYTYNNQLKNPGRNATLVRFNWETAGNLIGGLEHLFSSPAKGKDYYEIFGIQYSQYFRVDLSASRKIMLGEKAAIAGRLYAGCGLAYGNSTSIPFDRLFYCGGSNGMRGWIPRMLGPGSVPVDPDKVTYPVQLGDMKLEANLEFRFPIWGIFHGATFFDVGNIWFMGNSAEEYPPEAVFHIRDFYKQLGFNTGLGIRLDIKFAVLRLDWGIQLHNPNNPAGKRWIHDFKWSNTALNFGVGYPF</sequence>
<evidence type="ECO:0000313" key="9">
    <source>
        <dbReference type="Proteomes" id="UP000318946"/>
    </source>
</evidence>
<dbReference type="RefSeq" id="WP_019131622.1">
    <property type="nucleotide sequence ID" value="NZ_AP019735.1"/>
</dbReference>
<keyword evidence="3" id="KW-0732">Signal</keyword>
<evidence type="ECO:0000256" key="1">
    <source>
        <dbReference type="ARBA" id="ARBA00004370"/>
    </source>
</evidence>
<evidence type="ECO:0000256" key="5">
    <source>
        <dbReference type="ARBA" id="ARBA00023237"/>
    </source>
</evidence>
<dbReference type="OrthoDB" id="9814535at2"/>